<keyword evidence="8" id="KW-1185">Reference proteome</keyword>
<dbReference type="Gene3D" id="2.70.98.70">
    <property type="match status" value="1"/>
</dbReference>
<feature type="domain" description="Heparin-sulfate lyase N-terminal" evidence="6">
    <location>
        <begin position="82"/>
        <end position="392"/>
    </location>
</feature>
<dbReference type="Pfam" id="PF16889">
    <property type="entry name" value="Hepar_II_III_N"/>
    <property type="match status" value="1"/>
</dbReference>
<reference evidence="7 8" key="1">
    <citation type="journal article" date="2014" name="Nature">
        <title>An environmental bacterial taxon with a large and distinct metabolic repertoire.</title>
        <authorList>
            <person name="Wilson M.C."/>
            <person name="Mori T."/>
            <person name="Ruckert C."/>
            <person name="Uria A.R."/>
            <person name="Helf M.J."/>
            <person name="Takada K."/>
            <person name="Gernert C."/>
            <person name="Steffens U.A."/>
            <person name="Heycke N."/>
            <person name="Schmitt S."/>
            <person name="Rinke C."/>
            <person name="Helfrich E.J."/>
            <person name="Brachmann A.O."/>
            <person name="Gurgui C."/>
            <person name="Wakimoto T."/>
            <person name="Kracht M."/>
            <person name="Crusemann M."/>
            <person name="Hentschel U."/>
            <person name="Abe I."/>
            <person name="Matsunaga S."/>
            <person name="Kalinowski J."/>
            <person name="Takeyama H."/>
            <person name="Piel J."/>
        </authorList>
    </citation>
    <scope>NUCLEOTIDE SEQUENCE [LARGE SCALE GENOMIC DNA]</scope>
    <source>
        <strain evidence="8">TSY2</strain>
    </source>
</reference>
<evidence type="ECO:0000259" key="6">
    <source>
        <dbReference type="Pfam" id="PF16889"/>
    </source>
</evidence>
<dbReference type="EMBL" id="AZHX01000256">
    <property type="protein sequence ID" value="ETX08280.1"/>
    <property type="molecule type" value="Genomic_DNA"/>
</dbReference>
<evidence type="ECO:0000256" key="3">
    <source>
        <dbReference type="ARBA" id="ARBA00022764"/>
    </source>
</evidence>
<evidence type="ECO:0000313" key="8">
    <source>
        <dbReference type="Proteomes" id="UP000019140"/>
    </source>
</evidence>
<dbReference type="AlphaFoldDB" id="W4MDP2"/>
<dbReference type="PATRIC" id="fig|1429439.4.peg.1090"/>
<gene>
    <name evidence="7" type="ORF">ETSY2_06305</name>
</gene>
<comment type="subcellular location">
    <subcellularLocation>
        <location evidence="1">Periplasm</location>
    </subcellularLocation>
</comment>
<feature type="domain" description="Heparinase II/III-like C-terminal" evidence="5">
    <location>
        <begin position="454"/>
        <end position="656"/>
    </location>
</feature>
<dbReference type="GO" id="GO:0042597">
    <property type="term" value="C:periplasmic space"/>
    <property type="evidence" value="ECO:0007669"/>
    <property type="project" value="UniProtKB-SubCell"/>
</dbReference>
<protein>
    <submittedName>
        <fullName evidence="7">Uncharacterized protein</fullName>
    </submittedName>
</protein>
<dbReference type="InterPro" id="IPR008929">
    <property type="entry name" value="Chondroitin_lyas"/>
</dbReference>
<evidence type="ECO:0000313" key="7">
    <source>
        <dbReference type="EMBL" id="ETX08280.1"/>
    </source>
</evidence>
<evidence type="ECO:0000259" key="5">
    <source>
        <dbReference type="Pfam" id="PF07940"/>
    </source>
</evidence>
<dbReference type="InterPro" id="IPR031680">
    <property type="entry name" value="Hepar_II_III_N"/>
</dbReference>
<organism evidence="7 8">
    <name type="scientific">Candidatus Entotheonella gemina</name>
    <dbReference type="NCBI Taxonomy" id="1429439"/>
    <lineage>
        <taxon>Bacteria</taxon>
        <taxon>Pseudomonadati</taxon>
        <taxon>Nitrospinota/Tectimicrobiota group</taxon>
        <taxon>Candidatus Tectimicrobiota</taxon>
        <taxon>Candidatus Entotheonellia</taxon>
        <taxon>Candidatus Entotheonellales</taxon>
        <taxon>Candidatus Entotheonellaceae</taxon>
        <taxon>Candidatus Entotheonella</taxon>
    </lineage>
</organism>
<evidence type="ECO:0000256" key="2">
    <source>
        <dbReference type="ARBA" id="ARBA00022729"/>
    </source>
</evidence>
<dbReference type="PANTHER" id="PTHR39210:SF1">
    <property type="entry name" value="HEPARIN-SULFATE LYASE"/>
    <property type="match status" value="1"/>
</dbReference>
<name>W4MDP2_9BACT</name>
<keyword evidence="2" id="KW-0732">Signal</keyword>
<dbReference type="GO" id="GO:0016829">
    <property type="term" value="F:lyase activity"/>
    <property type="evidence" value="ECO:0007669"/>
    <property type="project" value="UniProtKB-KW"/>
</dbReference>
<dbReference type="HOGENOM" id="CLU_022012_0_0_7"/>
<accession>W4MDP2</accession>
<keyword evidence="3" id="KW-0574">Periplasm</keyword>
<dbReference type="Gene3D" id="1.50.10.100">
    <property type="entry name" value="Chondroitin AC/alginate lyase"/>
    <property type="match status" value="1"/>
</dbReference>
<evidence type="ECO:0000256" key="1">
    <source>
        <dbReference type="ARBA" id="ARBA00004418"/>
    </source>
</evidence>
<dbReference type="PANTHER" id="PTHR39210">
    <property type="entry name" value="HEPARIN-SULFATE LYASE"/>
    <property type="match status" value="1"/>
</dbReference>
<dbReference type="InterPro" id="IPR012480">
    <property type="entry name" value="Hepar_II_III_C"/>
</dbReference>
<proteinExistence type="predicted"/>
<dbReference type="Proteomes" id="UP000019140">
    <property type="component" value="Unassembled WGS sequence"/>
</dbReference>
<comment type="caution">
    <text evidence="7">The sequence shown here is derived from an EMBL/GenBank/DDBJ whole genome shotgun (WGS) entry which is preliminary data.</text>
</comment>
<dbReference type="SUPFAM" id="SSF48230">
    <property type="entry name" value="Chondroitin AC/alginate lyase"/>
    <property type="match status" value="1"/>
</dbReference>
<keyword evidence="4" id="KW-0456">Lyase</keyword>
<sequence length="766" mass="87043">MRGIPKLRSGYFKLRSMLSREIGVHLLKLRSMSSREIGVRLRQRGYQMWERWQHRRDRQAMTDEALFARLRLPSGTSTPEGLRTYYRHRTSPRFFLDQQPPEALRQLIHTQFPELLLNTLAQAKAVMQQQFTLLGHEVHYPGAIDWSADPIDEHSQPWPHVFYADVPLADETLPHGDVKYVWELNRHQYVIELGKAYWLTGEQAYANAAAELLRQWIEANPYNTGVNWTNALEPAYRVFAWIWLYAWCRDAWRADFLMCFLKSLYQHARYIHAHLEYYTSPYNHLIGEATALFWMGTLFPEFKDADRWAACGWAILETELDHQFYADGFTVEQASAYHYASLGFYLTAVLLRQLNGGSVPEQVWSRLERAIAFSVHFTQPHGCVPRIGDSDDARPIRLSQRPPWDFREFHAMGAVLFSRPDFKHAADGYAEEALWLLGTSGYCRFAALTSEAPQTLSKAFAASGYYLMRTGWDREAHWSCMDCGPQAGGLSEGPVPSAAHGHADALSVLITVYGEPMLVDGGPYYYNGDPEWRDYFRQTRAHNTVVVDGADQAVHHGGMGWSNVVEPQCEAWVTTPAYDYVCGLHTGFARLPGPVWHRRAVFFRKPDYWLIFDELQGTGQHHVESYLHFAPSTLAPGSDRVVATLTASGRQCIVLIAGAPLQMSLCTAHHPDQSDAGWIGVGYGCRRPAPVVCWHAQLELPQRWCMLVTCEGGNWQLDCRQDGVMVRGRGQTDRFDWPGDHQAGGGFGFQLDGCSHTEVAESAMES</sequence>
<evidence type="ECO:0000256" key="4">
    <source>
        <dbReference type="ARBA" id="ARBA00023239"/>
    </source>
</evidence>
<dbReference type="Pfam" id="PF07940">
    <property type="entry name" value="Hepar_II_III_C"/>
    <property type="match status" value="1"/>
</dbReference>